<evidence type="ECO:0000256" key="1">
    <source>
        <dbReference type="ARBA" id="ARBA00022448"/>
    </source>
</evidence>
<evidence type="ECO:0000256" key="3">
    <source>
        <dbReference type="ARBA" id="ARBA00022748"/>
    </source>
</evidence>
<dbReference type="RefSeq" id="WP_048495084.1">
    <property type="nucleotide sequence ID" value="NZ_LFBU01000001.1"/>
</dbReference>
<dbReference type="SMART" id="SM00382">
    <property type="entry name" value="AAA"/>
    <property type="match status" value="1"/>
</dbReference>
<proteinExistence type="predicted"/>
<dbReference type="OrthoDB" id="9800654at2"/>
<dbReference type="PANTHER" id="PTHR43499">
    <property type="entry name" value="ABC TRANSPORTER I FAMILY MEMBER 1"/>
    <property type="match status" value="1"/>
</dbReference>
<dbReference type="EMBL" id="LFBU01000001">
    <property type="protein sequence ID" value="KMQ74924.1"/>
    <property type="molecule type" value="Genomic_DNA"/>
</dbReference>
<dbReference type="PATRIC" id="fig|1658765.3.peg.1109"/>
<dbReference type="InterPro" id="IPR027417">
    <property type="entry name" value="P-loop_NTPase"/>
</dbReference>
<dbReference type="InterPro" id="IPR017871">
    <property type="entry name" value="ABC_transporter-like_CS"/>
</dbReference>
<sequence>MSEPLLQAVDLQCERDERILFRDLSFSILPGTITRVEGPNGSGKTTLLRMLAGLNDAWSGELLWCGQPRSGRREEFLRNTLYLGHRPGIKPLLTPVENLRALTAGRRPVPEAVLRQALEGTGLAGFQNVPCRNLSAGQQRRVALARLLIADEPLWLLDEIFTAIDADGVGAIEHLLGQRAAEGGAVVVTTHHDLRMPGMQRITLGGGLSDEC</sequence>
<dbReference type="Proteomes" id="UP000036102">
    <property type="component" value="Unassembled WGS sequence"/>
</dbReference>
<dbReference type="GO" id="GO:0016887">
    <property type="term" value="F:ATP hydrolysis activity"/>
    <property type="evidence" value="ECO:0007669"/>
    <property type="project" value="InterPro"/>
</dbReference>
<dbReference type="GO" id="GO:0022857">
    <property type="term" value="F:transmembrane transporter activity"/>
    <property type="evidence" value="ECO:0007669"/>
    <property type="project" value="InterPro"/>
</dbReference>
<dbReference type="NCBIfam" id="TIGR01189">
    <property type="entry name" value="ccmA"/>
    <property type="match status" value="1"/>
</dbReference>
<dbReference type="EC" id="3.6.3.41" evidence="8"/>
<dbReference type="STRING" id="1658765.Msub_11119"/>
<keyword evidence="5" id="KW-1278">Translocase</keyword>
<dbReference type="PROSITE" id="PS50893">
    <property type="entry name" value="ABC_TRANSPORTER_2"/>
    <property type="match status" value="1"/>
</dbReference>
<name>A0A0J7JAD5_9GAMM</name>
<evidence type="ECO:0000256" key="2">
    <source>
        <dbReference type="ARBA" id="ARBA00022741"/>
    </source>
</evidence>
<dbReference type="PANTHER" id="PTHR43499:SF1">
    <property type="entry name" value="ABC TRANSPORTER I FAMILY MEMBER 1"/>
    <property type="match status" value="1"/>
</dbReference>
<dbReference type="GO" id="GO:0005524">
    <property type="term" value="F:ATP binding"/>
    <property type="evidence" value="ECO:0007669"/>
    <property type="project" value="UniProtKB-KW"/>
</dbReference>
<dbReference type="SUPFAM" id="SSF52540">
    <property type="entry name" value="P-loop containing nucleoside triphosphate hydrolases"/>
    <property type="match status" value="1"/>
</dbReference>
<dbReference type="InterPro" id="IPR003439">
    <property type="entry name" value="ABC_transporter-like_ATP-bd"/>
</dbReference>
<dbReference type="InterPro" id="IPR005895">
    <property type="entry name" value="ABC_transptr_haem_export_CcmA"/>
</dbReference>
<dbReference type="AlphaFoldDB" id="A0A0J7JAD5"/>
<protein>
    <submittedName>
        <fullName evidence="8">Heme ABC exporter, ATP-binding protein CcmA</fullName>
        <ecNumber evidence="8">3.6.3.41</ecNumber>
    </submittedName>
</protein>
<evidence type="ECO:0000256" key="5">
    <source>
        <dbReference type="ARBA" id="ARBA00022967"/>
    </source>
</evidence>
<evidence type="ECO:0000313" key="8">
    <source>
        <dbReference type="EMBL" id="KMQ74924.1"/>
    </source>
</evidence>
<keyword evidence="3" id="KW-0201">Cytochrome c-type biogenesis</keyword>
<dbReference type="Pfam" id="PF00005">
    <property type="entry name" value="ABC_tran"/>
    <property type="match status" value="1"/>
</dbReference>
<keyword evidence="1" id="KW-0813">Transport</keyword>
<gene>
    <name evidence="8" type="ORF">Msub_11119</name>
</gene>
<evidence type="ECO:0000259" key="7">
    <source>
        <dbReference type="PROSITE" id="PS50893"/>
    </source>
</evidence>
<keyword evidence="6" id="KW-0472">Membrane</keyword>
<comment type="caution">
    <text evidence="8">The sequence shown here is derived from an EMBL/GenBank/DDBJ whole genome shotgun (WGS) entry which is preliminary data.</text>
</comment>
<evidence type="ECO:0000256" key="4">
    <source>
        <dbReference type="ARBA" id="ARBA00022840"/>
    </source>
</evidence>
<dbReference type="NCBIfam" id="NF010061">
    <property type="entry name" value="PRK13538.1"/>
    <property type="match status" value="1"/>
</dbReference>
<organism evidence="8 9">
    <name type="scientific">Marinobacter subterrani</name>
    <dbReference type="NCBI Taxonomy" id="1658765"/>
    <lineage>
        <taxon>Bacteria</taxon>
        <taxon>Pseudomonadati</taxon>
        <taxon>Pseudomonadota</taxon>
        <taxon>Gammaproteobacteria</taxon>
        <taxon>Pseudomonadales</taxon>
        <taxon>Marinobacteraceae</taxon>
        <taxon>Marinobacter</taxon>
    </lineage>
</organism>
<reference evidence="8 9" key="1">
    <citation type="submission" date="2015-06" db="EMBL/GenBank/DDBJ databases">
        <title>Marinobacter subterrani, a genetically tractable neutrophilic iron-oxidizing strain isolated from the Soudan Iron Mine.</title>
        <authorList>
            <person name="Bonis B.M."/>
            <person name="Gralnick J.A."/>
        </authorList>
    </citation>
    <scope>NUCLEOTIDE SEQUENCE [LARGE SCALE GENOMIC DNA]</scope>
    <source>
        <strain evidence="8 9">JG233</strain>
    </source>
</reference>
<dbReference type="GO" id="GO:0017004">
    <property type="term" value="P:cytochrome complex assembly"/>
    <property type="evidence" value="ECO:0007669"/>
    <property type="project" value="UniProtKB-KW"/>
</dbReference>
<dbReference type="InterPro" id="IPR003593">
    <property type="entry name" value="AAA+_ATPase"/>
</dbReference>
<keyword evidence="8" id="KW-0378">Hydrolase</keyword>
<evidence type="ECO:0000256" key="6">
    <source>
        <dbReference type="ARBA" id="ARBA00023136"/>
    </source>
</evidence>
<dbReference type="Gene3D" id="3.40.50.300">
    <property type="entry name" value="P-loop containing nucleotide triphosphate hydrolases"/>
    <property type="match status" value="1"/>
</dbReference>
<keyword evidence="4 8" id="KW-0067">ATP-binding</keyword>
<feature type="domain" description="ABC transporter" evidence="7">
    <location>
        <begin position="6"/>
        <end position="212"/>
    </location>
</feature>
<keyword evidence="9" id="KW-1185">Reference proteome</keyword>
<dbReference type="PROSITE" id="PS00211">
    <property type="entry name" value="ABC_TRANSPORTER_1"/>
    <property type="match status" value="1"/>
</dbReference>
<evidence type="ECO:0000313" key="9">
    <source>
        <dbReference type="Proteomes" id="UP000036102"/>
    </source>
</evidence>
<accession>A0A0J7JAD5</accession>
<keyword evidence="2" id="KW-0547">Nucleotide-binding</keyword>